<feature type="transmembrane region" description="Helical" evidence="7">
    <location>
        <begin position="102"/>
        <end position="123"/>
    </location>
</feature>
<reference evidence="9" key="1">
    <citation type="submission" date="2022-04" db="EMBL/GenBank/DDBJ databases">
        <title>Whole genome sequence of Sphaerotilus sp. FB-5.</title>
        <authorList>
            <person name="Takeda M."/>
            <person name="Narihara S."/>
            <person name="Akimoto M."/>
            <person name="Akimoto R."/>
            <person name="Nishiyashiki S."/>
            <person name="Murakami T."/>
        </authorList>
    </citation>
    <scope>NUCLEOTIDE SEQUENCE</scope>
    <source>
        <strain evidence="9">FB-5</strain>
    </source>
</reference>
<feature type="transmembrane region" description="Helical" evidence="7">
    <location>
        <begin position="236"/>
        <end position="253"/>
    </location>
</feature>
<keyword evidence="6 7" id="KW-0472">Membrane</keyword>
<dbReference type="Gene3D" id="1.10.3720.10">
    <property type="entry name" value="MetI-like"/>
    <property type="match status" value="1"/>
</dbReference>
<evidence type="ECO:0000256" key="4">
    <source>
        <dbReference type="ARBA" id="ARBA00022692"/>
    </source>
</evidence>
<comment type="subcellular location">
    <subcellularLocation>
        <location evidence="1 7">Cell membrane</location>
        <topology evidence="1 7">Multi-pass membrane protein</topology>
    </subcellularLocation>
</comment>
<organism evidence="9 10">
    <name type="scientific">Sphaerotilus microaerophilus</name>
    <dbReference type="NCBI Taxonomy" id="2914710"/>
    <lineage>
        <taxon>Bacteria</taxon>
        <taxon>Pseudomonadati</taxon>
        <taxon>Pseudomonadota</taxon>
        <taxon>Betaproteobacteria</taxon>
        <taxon>Burkholderiales</taxon>
        <taxon>Sphaerotilaceae</taxon>
        <taxon>Sphaerotilus</taxon>
    </lineage>
</organism>
<evidence type="ECO:0000256" key="3">
    <source>
        <dbReference type="ARBA" id="ARBA00022475"/>
    </source>
</evidence>
<evidence type="ECO:0000256" key="2">
    <source>
        <dbReference type="ARBA" id="ARBA00022448"/>
    </source>
</evidence>
<evidence type="ECO:0000256" key="5">
    <source>
        <dbReference type="ARBA" id="ARBA00022989"/>
    </source>
</evidence>
<feature type="transmembrane region" description="Helical" evidence="7">
    <location>
        <begin position="291"/>
        <end position="312"/>
    </location>
</feature>
<evidence type="ECO:0000256" key="1">
    <source>
        <dbReference type="ARBA" id="ARBA00004651"/>
    </source>
</evidence>
<comment type="similarity">
    <text evidence="7">Belongs to the binding-protein-dependent transport system permease family.</text>
</comment>
<accession>A0ABN6PPF9</accession>
<dbReference type="SUPFAM" id="SSF161098">
    <property type="entry name" value="MetI-like"/>
    <property type="match status" value="1"/>
</dbReference>
<feature type="transmembrane region" description="Helical" evidence="7">
    <location>
        <begin position="135"/>
        <end position="158"/>
    </location>
</feature>
<dbReference type="InterPro" id="IPR045621">
    <property type="entry name" value="BPD_transp_1_N"/>
</dbReference>
<gene>
    <name evidence="9" type="ORF">CATMQ487_40850</name>
</gene>
<name>A0ABN6PPF9_9BURK</name>
<dbReference type="InterPro" id="IPR035906">
    <property type="entry name" value="MetI-like_sf"/>
</dbReference>
<dbReference type="Proteomes" id="UP001057498">
    <property type="component" value="Chromosome"/>
</dbReference>
<dbReference type="EMBL" id="AP025730">
    <property type="protein sequence ID" value="BDI07115.1"/>
    <property type="molecule type" value="Genomic_DNA"/>
</dbReference>
<dbReference type="PANTHER" id="PTHR43163">
    <property type="entry name" value="DIPEPTIDE TRANSPORT SYSTEM PERMEASE PROTEIN DPPB-RELATED"/>
    <property type="match status" value="1"/>
</dbReference>
<keyword evidence="3" id="KW-1003">Cell membrane</keyword>
<proteinExistence type="inferred from homology"/>
<dbReference type="Pfam" id="PF00528">
    <property type="entry name" value="BPD_transp_1"/>
    <property type="match status" value="1"/>
</dbReference>
<evidence type="ECO:0000256" key="6">
    <source>
        <dbReference type="ARBA" id="ARBA00023136"/>
    </source>
</evidence>
<dbReference type="PANTHER" id="PTHR43163:SF6">
    <property type="entry name" value="DIPEPTIDE TRANSPORT SYSTEM PERMEASE PROTEIN DPPB-RELATED"/>
    <property type="match status" value="1"/>
</dbReference>
<dbReference type="InterPro" id="IPR000515">
    <property type="entry name" value="MetI-like"/>
</dbReference>
<evidence type="ECO:0000313" key="10">
    <source>
        <dbReference type="Proteomes" id="UP001057498"/>
    </source>
</evidence>
<keyword evidence="5 7" id="KW-1133">Transmembrane helix</keyword>
<keyword evidence="10" id="KW-1185">Reference proteome</keyword>
<feature type="domain" description="ABC transmembrane type-1" evidence="8">
    <location>
        <begin position="96"/>
        <end position="309"/>
    </location>
</feature>
<evidence type="ECO:0000259" key="8">
    <source>
        <dbReference type="PROSITE" id="PS50928"/>
    </source>
</evidence>
<keyword evidence="4 7" id="KW-0812">Transmembrane</keyword>
<feature type="transmembrane region" description="Helical" evidence="7">
    <location>
        <begin position="178"/>
        <end position="204"/>
    </location>
</feature>
<dbReference type="Pfam" id="PF19300">
    <property type="entry name" value="BPD_transp_1_N"/>
    <property type="match status" value="1"/>
</dbReference>
<sequence length="322" mass="34458">MLSWFLLKRLATLLITLAVASVVIFAVLELLPGNAAEVVLGDTATPEAVAALEARLGLDRPPLARYTHWVGGLLSGQTAQSISYDTPTAELIAQRLQVTLPLALLAMALTTLAALGLGVYAAAHHRRLGDVGVMAASQVGMAIPNFWFAILLILLFAVKLRWFAAGGFPGWVEDEGGGLWLGLKALLLPALSLAVIQAAMLARVTRSAVLEVMREDYVRTARAKGLSRRAVLWRHVLRNALIPVVTLMGLQFANLVTSAIVVENVFVLPGVGRLVFQAISNRDLVVVRDTVMLLAAAVVLINFLVDLVYALIDPRLAPAEAA</sequence>
<keyword evidence="2 7" id="KW-0813">Transport</keyword>
<protein>
    <submittedName>
        <fullName evidence="9">ABC transporter permease</fullName>
    </submittedName>
</protein>
<evidence type="ECO:0000256" key="7">
    <source>
        <dbReference type="RuleBase" id="RU363032"/>
    </source>
</evidence>
<dbReference type="CDD" id="cd06261">
    <property type="entry name" value="TM_PBP2"/>
    <property type="match status" value="1"/>
</dbReference>
<dbReference type="PROSITE" id="PS50928">
    <property type="entry name" value="ABC_TM1"/>
    <property type="match status" value="1"/>
</dbReference>
<evidence type="ECO:0000313" key="9">
    <source>
        <dbReference type="EMBL" id="BDI07115.1"/>
    </source>
</evidence>